<evidence type="ECO:0000256" key="2">
    <source>
        <dbReference type="ARBA" id="ARBA00010869"/>
    </source>
</evidence>
<dbReference type="InParanoid" id="K0ID68"/>
<dbReference type="CDD" id="cd01562">
    <property type="entry name" value="Thr-dehyd"/>
    <property type="match status" value="1"/>
</dbReference>
<evidence type="ECO:0000256" key="1">
    <source>
        <dbReference type="ARBA" id="ARBA00001933"/>
    </source>
</evidence>
<dbReference type="InterPro" id="IPR005789">
    <property type="entry name" value="Thr_deHydtase_catblc"/>
</dbReference>
<dbReference type="KEGG" id="nga:Ngar_c24060"/>
<dbReference type="NCBIfam" id="TIGR01127">
    <property type="entry name" value="ilvA_1Cterm"/>
    <property type="match status" value="1"/>
</dbReference>
<feature type="domain" description="ACT" evidence="6">
    <location>
        <begin position="343"/>
        <end position="418"/>
    </location>
</feature>
<keyword evidence="5 7" id="KW-0456">Lyase</keyword>
<dbReference type="InterPro" id="IPR036052">
    <property type="entry name" value="TrpB-like_PALP_sf"/>
</dbReference>
<dbReference type="PANTHER" id="PTHR48078:SF6">
    <property type="entry name" value="L-THREONINE DEHYDRATASE CATABOLIC TDCB"/>
    <property type="match status" value="1"/>
</dbReference>
<dbReference type="GO" id="GO:0006565">
    <property type="term" value="P:L-serine catabolic process"/>
    <property type="evidence" value="ECO:0007669"/>
    <property type="project" value="TreeGrafter"/>
</dbReference>
<dbReference type="HOGENOM" id="CLU_021152_4_1_2"/>
<dbReference type="GO" id="GO:0009097">
    <property type="term" value="P:isoleucine biosynthetic process"/>
    <property type="evidence" value="ECO:0007669"/>
    <property type="project" value="TreeGrafter"/>
</dbReference>
<dbReference type="Gene3D" id="3.40.50.1100">
    <property type="match status" value="2"/>
</dbReference>
<dbReference type="InterPro" id="IPR050147">
    <property type="entry name" value="Ser/Thr_Dehydratase"/>
</dbReference>
<dbReference type="PANTHER" id="PTHR48078">
    <property type="entry name" value="THREONINE DEHYDRATASE, MITOCHONDRIAL-RELATED"/>
    <property type="match status" value="1"/>
</dbReference>
<organism evidence="7 8">
    <name type="scientific">Nitrososphaera gargensis (strain Ga9.2)</name>
    <dbReference type="NCBI Taxonomy" id="1237085"/>
    <lineage>
        <taxon>Archaea</taxon>
        <taxon>Nitrososphaerota</taxon>
        <taxon>Nitrososphaeria</taxon>
        <taxon>Nitrososphaerales</taxon>
        <taxon>Nitrososphaeraceae</taxon>
        <taxon>Nitrososphaera</taxon>
    </lineage>
</organism>
<dbReference type="SUPFAM" id="SSF53686">
    <property type="entry name" value="Tryptophan synthase beta subunit-like PLP-dependent enzymes"/>
    <property type="match status" value="1"/>
</dbReference>
<dbReference type="EC" id="4.3.1.19" evidence="3"/>
<sequence length="418" mass="44921">MNNDSVWDPDKRQKMPKIEDILKARDLLSETIRKTPLQSTRTFSGLAGTNLFMKLECLQVTGSFKVRGAFAKVSRLSDKQAGYGVIAASAGNHAQGVAYAAAIKKIPCTIVMPQNASPAKVAATRSYGAQVVRRGANYDEAWEATQEIARTEGRTIIHAFDDPDIIAGQGTIGLEILEDLQDVDRIYLPVGGGGLAAGVAIAVKSKKPNVKIIGVESKAFPAMKESVAKGSLQSTKRGYSIADGIAVKQPGKLTYEIVSKYVDDIVLVDDVSIVKTMFLLMERAKLVVEPAGAASLAYLISNGGHAGGRKDKVVTVLSGGNVDMYLLGQVVAKGLMQMGRMLKIFILLPDKPGALKGVVDSIAELSINIVEVEHDRLSSHIPAGTAGVYLSLEMEDEKHAQRLVEFLKQKEIEFKVVS</sequence>
<comment type="similarity">
    <text evidence="2">Belongs to the serine/threonine dehydratase family.</text>
</comment>
<keyword evidence="8" id="KW-1185">Reference proteome</keyword>
<dbReference type="InterPro" id="IPR002912">
    <property type="entry name" value="ACT_dom"/>
</dbReference>
<dbReference type="InterPro" id="IPR001926">
    <property type="entry name" value="TrpB-like_PALP"/>
</dbReference>
<protein>
    <recommendedName>
        <fullName evidence="3">threonine ammonia-lyase</fullName>
        <ecNumber evidence="3">4.3.1.19</ecNumber>
    </recommendedName>
</protein>
<evidence type="ECO:0000313" key="8">
    <source>
        <dbReference type="Proteomes" id="UP000008037"/>
    </source>
</evidence>
<dbReference type="InterPro" id="IPR045865">
    <property type="entry name" value="ACT-like_dom_sf"/>
</dbReference>
<dbReference type="Pfam" id="PF00291">
    <property type="entry name" value="PALP"/>
    <property type="match status" value="1"/>
</dbReference>
<dbReference type="RefSeq" id="WP_015019866.1">
    <property type="nucleotide sequence ID" value="NC_018719.1"/>
</dbReference>
<dbReference type="GeneID" id="13794423"/>
<dbReference type="CDD" id="cd04886">
    <property type="entry name" value="ACT_ThrD-II-like"/>
    <property type="match status" value="1"/>
</dbReference>
<dbReference type="GO" id="GO:0004794">
    <property type="term" value="F:threonine deaminase activity"/>
    <property type="evidence" value="ECO:0007669"/>
    <property type="project" value="UniProtKB-EC"/>
</dbReference>
<proteinExistence type="inferred from homology"/>
<dbReference type="FunFam" id="3.40.50.1100:FF:000007">
    <property type="entry name" value="L-threonine dehydratase catabolic TdcB"/>
    <property type="match status" value="1"/>
</dbReference>
<dbReference type="GO" id="GO:0003941">
    <property type="term" value="F:L-serine ammonia-lyase activity"/>
    <property type="evidence" value="ECO:0007669"/>
    <property type="project" value="TreeGrafter"/>
</dbReference>
<evidence type="ECO:0000256" key="5">
    <source>
        <dbReference type="ARBA" id="ARBA00023239"/>
    </source>
</evidence>
<dbReference type="InterPro" id="IPR044561">
    <property type="entry name" value="ACT_ThrD-II-like"/>
</dbReference>
<dbReference type="STRING" id="1237085.Ngar_c24060"/>
<dbReference type="GO" id="GO:0006567">
    <property type="term" value="P:L-threonine catabolic process"/>
    <property type="evidence" value="ECO:0007669"/>
    <property type="project" value="InterPro"/>
</dbReference>
<accession>K0ID68</accession>
<evidence type="ECO:0000313" key="7">
    <source>
        <dbReference type="EMBL" id="AFU59331.1"/>
    </source>
</evidence>
<dbReference type="FunCoup" id="K0ID68">
    <property type="interactions" value="131"/>
</dbReference>
<name>K0ID68_NITGG</name>
<evidence type="ECO:0000259" key="6">
    <source>
        <dbReference type="PROSITE" id="PS51671"/>
    </source>
</evidence>
<dbReference type="PROSITE" id="PS51671">
    <property type="entry name" value="ACT"/>
    <property type="match status" value="1"/>
</dbReference>
<dbReference type="FunFam" id="3.40.50.1100:FF:000005">
    <property type="entry name" value="Threonine dehydratase catabolic"/>
    <property type="match status" value="1"/>
</dbReference>
<keyword evidence="4" id="KW-0663">Pyridoxal phosphate</keyword>
<reference evidence="7 8" key="1">
    <citation type="journal article" date="2012" name="Environ. Microbiol.">
        <title>The genome of the ammonia-oxidizing Candidatus Nitrososphaera gargensis: insights into metabolic versatility and environmental adaptations.</title>
        <authorList>
            <person name="Spang A."/>
            <person name="Poehlein A."/>
            <person name="Offre P."/>
            <person name="Zumbragel S."/>
            <person name="Haider S."/>
            <person name="Rychlik N."/>
            <person name="Nowka B."/>
            <person name="Schmeisser C."/>
            <person name="Lebedeva E.V."/>
            <person name="Rattei T."/>
            <person name="Bohm C."/>
            <person name="Schmid M."/>
            <person name="Galushko A."/>
            <person name="Hatzenpichler R."/>
            <person name="Weinmaier T."/>
            <person name="Daniel R."/>
            <person name="Schleper C."/>
            <person name="Spieck E."/>
            <person name="Streit W."/>
            <person name="Wagner M."/>
        </authorList>
    </citation>
    <scope>NUCLEOTIDE SEQUENCE [LARGE SCALE GENOMIC DNA]</scope>
    <source>
        <strain evidence="8">Ga9.2</strain>
    </source>
</reference>
<dbReference type="PATRIC" id="fig|1237085.11.peg.2379"/>
<evidence type="ECO:0000256" key="4">
    <source>
        <dbReference type="ARBA" id="ARBA00022898"/>
    </source>
</evidence>
<evidence type="ECO:0000256" key="3">
    <source>
        <dbReference type="ARBA" id="ARBA00012096"/>
    </source>
</evidence>
<dbReference type="AlphaFoldDB" id="K0ID68"/>
<dbReference type="EMBL" id="CP002408">
    <property type="protein sequence ID" value="AFU59331.1"/>
    <property type="molecule type" value="Genomic_DNA"/>
</dbReference>
<comment type="cofactor">
    <cofactor evidence="1">
        <name>pyridoxal 5'-phosphate</name>
        <dbReference type="ChEBI" id="CHEBI:597326"/>
    </cofactor>
</comment>
<dbReference type="SUPFAM" id="SSF55021">
    <property type="entry name" value="ACT-like"/>
    <property type="match status" value="1"/>
</dbReference>
<dbReference type="Proteomes" id="UP000008037">
    <property type="component" value="Chromosome"/>
</dbReference>
<gene>
    <name evidence="7" type="primary">ilvA</name>
    <name evidence="7" type="ordered locus">Ngar_c24060</name>
</gene>